<feature type="transmembrane region" description="Helical" evidence="6">
    <location>
        <begin position="28"/>
        <end position="47"/>
    </location>
</feature>
<keyword evidence="9" id="KW-1185">Reference proteome</keyword>
<keyword evidence="4 6" id="KW-0472">Membrane</keyword>
<keyword evidence="2 6" id="KW-0812">Transmembrane</keyword>
<comment type="subcellular location">
    <subcellularLocation>
        <location evidence="1">Membrane</location>
        <topology evidence="1">Multi-pass membrane protein</topology>
    </subcellularLocation>
</comment>
<dbReference type="Proteomes" id="UP001197093">
    <property type="component" value="Unassembled WGS sequence"/>
</dbReference>
<comment type="similarity">
    <text evidence="5">Belongs to the SAT4 family.</text>
</comment>
<gene>
    <name evidence="8" type="ORF">NEMBOFW57_010594</name>
</gene>
<comment type="caution">
    <text evidence="8">The sequence shown here is derived from an EMBL/GenBank/DDBJ whole genome shotgun (WGS) entry which is preliminary data.</text>
</comment>
<dbReference type="InterPro" id="IPR052337">
    <property type="entry name" value="SAT4-like"/>
</dbReference>
<keyword evidence="3 6" id="KW-1133">Transmembrane helix</keyword>
<sequence>MGTGEITQRATAAEDGRTHQDLGPRLNLVFWLLASLSFVFLCLRLYCKIYRGRDLWWDDHFLVAAWVRSPPLNAARVAGYTTPIEHVADDLSQVSLLVSATTTSVCVSLGYGLNADDMPKENLPKMPFIAVFAGFFSVLSAAWSKTSFGLTLLRLCQGWIKGLVWFIIISVNLILGTAMLLMWVKCRPFAKIWDDRIQGWSGSADVILALLPWTIIFNMRKSLNIKERLGIAVAMSMGIV</sequence>
<evidence type="ECO:0000256" key="3">
    <source>
        <dbReference type="ARBA" id="ARBA00022989"/>
    </source>
</evidence>
<protein>
    <recommendedName>
        <fullName evidence="7">Rhodopsin domain-containing protein</fullName>
    </recommendedName>
</protein>
<feature type="transmembrane region" description="Helical" evidence="6">
    <location>
        <begin position="197"/>
        <end position="219"/>
    </location>
</feature>
<feature type="transmembrane region" description="Helical" evidence="6">
    <location>
        <begin position="94"/>
        <end position="114"/>
    </location>
</feature>
<evidence type="ECO:0000256" key="4">
    <source>
        <dbReference type="ARBA" id="ARBA00023136"/>
    </source>
</evidence>
<evidence type="ECO:0000259" key="7">
    <source>
        <dbReference type="Pfam" id="PF20684"/>
    </source>
</evidence>
<evidence type="ECO:0000313" key="8">
    <source>
        <dbReference type="EMBL" id="KAG7284230.1"/>
    </source>
</evidence>
<feature type="transmembrane region" description="Helical" evidence="6">
    <location>
        <begin position="126"/>
        <end position="143"/>
    </location>
</feature>
<proteinExistence type="inferred from homology"/>
<evidence type="ECO:0000256" key="1">
    <source>
        <dbReference type="ARBA" id="ARBA00004141"/>
    </source>
</evidence>
<feature type="transmembrane region" description="Helical" evidence="6">
    <location>
        <begin position="163"/>
        <end position="185"/>
    </location>
</feature>
<organism evidence="8 9">
    <name type="scientific">Staphylotrichum longicolle</name>
    <dbReference type="NCBI Taxonomy" id="669026"/>
    <lineage>
        <taxon>Eukaryota</taxon>
        <taxon>Fungi</taxon>
        <taxon>Dikarya</taxon>
        <taxon>Ascomycota</taxon>
        <taxon>Pezizomycotina</taxon>
        <taxon>Sordariomycetes</taxon>
        <taxon>Sordariomycetidae</taxon>
        <taxon>Sordariales</taxon>
        <taxon>Chaetomiaceae</taxon>
        <taxon>Staphylotrichum</taxon>
    </lineage>
</organism>
<evidence type="ECO:0000256" key="2">
    <source>
        <dbReference type="ARBA" id="ARBA00022692"/>
    </source>
</evidence>
<dbReference type="PANTHER" id="PTHR33048">
    <property type="entry name" value="PTH11-LIKE INTEGRAL MEMBRANE PROTEIN (AFU_ORTHOLOGUE AFUA_5G11245)"/>
    <property type="match status" value="1"/>
</dbReference>
<dbReference type="InterPro" id="IPR049326">
    <property type="entry name" value="Rhodopsin_dom_fungi"/>
</dbReference>
<evidence type="ECO:0000256" key="6">
    <source>
        <dbReference type="SAM" id="Phobius"/>
    </source>
</evidence>
<dbReference type="GO" id="GO:0016020">
    <property type="term" value="C:membrane"/>
    <property type="evidence" value="ECO:0007669"/>
    <property type="project" value="UniProtKB-SubCell"/>
</dbReference>
<evidence type="ECO:0000256" key="5">
    <source>
        <dbReference type="ARBA" id="ARBA00038359"/>
    </source>
</evidence>
<feature type="domain" description="Rhodopsin" evidence="7">
    <location>
        <begin position="43"/>
        <end position="239"/>
    </location>
</feature>
<name>A0AAD4END1_9PEZI</name>
<dbReference type="EMBL" id="JAHCVI010000006">
    <property type="protein sequence ID" value="KAG7284230.1"/>
    <property type="molecule type" value="Genomic_DNA"/>
</dbReference>
<reference evidence="8" key="1">
    <citation type="submission" date="2023-02" db="EMBL/GenBank/DDBJ databases">
        <authorList>
            <person name="Palmer J.M."/>
        </authorList>
    </citation>
    <scope>NUCLEOTIDE SEQUENCE</scope>
    <source>
        <strain evidence="8">FW57</strain>
    </source>
</reference>
<evidence type="ECO:0000313" key="9">
    <source>
        <dbReference type="Proteomes" id="UP001197093"/>
    </source>
</evidence>
<dbReference type="PANTHER" id="PTHR33048:SF42">
    <property type="entry name" value="INTEGRAL MEMBRANE PROTEIN"/>
    <property type="match status" value="1"/>
</dbReference>
<accession>A0AAD4END1</accession>
<dbReference type="Pfam" id="PF20684">
    <property type="entry name" value="Fung_rhodopsin"/>
    <property type="match status" value="1"/>
</dbReference>
<dbReference type="AlphaFoldDB" id="A0AAD4END1"/>